<dbReference type="SUPFAM" id="SSF53448">
    <property type="entry name" value="Nucleotide-diphospho-sugar transferases"/>
    <property type="match status" value="1"/>
</dbReference>
<evidence type="ECO:0000313" key="4">
    <source>
        <dbReference type="Proteomes" id="UP000199093"/>
    </source>
</evidence>
<comment type="similarity">
    <text evidence="1">Belongs to the glycosyltransferase 2 family. WaaE/KdtX subfamily.</text>
</comment>
<dbReference type="OrthoDB" id="9815923at2"/>
<dbReference type="STRING" id="555512.SAMN04487993_101653"/>
<sequence length="311" mass="35430">MSLTVIILTKDEERHIARAINAIHEIADQILVVDSGSTDNTVEIARGLGAIVLENPWTNYATQLNWAIDNVPESTEWIMRLDADEIVQPALAREIAEGLPRILPKIDGIYVSRRMTFLRRPILWGGVFPVRVLRLFRKGRGRCEMRWMDEHILVEGPTVDFQGELIDDNHNSLTWWTQKHNSYASREVVDMLNLEYGFMPHETIADLRGVEQAGVKRWLKENVYARLPGGLRAFVYFLYRYLLRLGFLDGAQGTAFHVLQGFWYRYLVDMKLYEVKAAMARDGLDAVSAIREVLGITVNAQDEGAKGRAGS</sequence>
<organism evidence="3 4">
    <name type="scientific">Salipiger marinus</name>
    <dbReference type="NCBI Taxonomy" id="555512"/>
    <lineage>
        <taxon>Bacteria</taxon>
        <taxon>Pseudomonadati</taxon>
        <taxon>Pseudomonadota</taxon>
        <taxon>Alphaproteobacteria</taxon>
        <taxon>Rhodobacterales</taxon>
        <taxon>Roseobacteraceae</taxon>
        <taxon>Salipiger</taxon>
    </lineage>
</organism>
<evidence type="ECO:0000259" key="2">
    <source>
        <dbReference type="Pfam" id="PF00535"/>
    </source>
</evidence>
<dbReference type="InterPro" id="IPR001173">
    <property type="entry name" value="Glyco_trans_2-like"/>
</dbReference>
<dbReference type="PANTHER" id="PTHR43630:SF2">
    <property type="entry name" value="GLYCOSYLTRANSFERASE"/>
    <property type="match status" value="1"/>
</dbReference>
<dbReference type="RefSeq" id="WP_089849402.1">
    <property type="nucleotide sequence ID" value="NZ_FNEJ01000016.1"/>
</dbReference>
<dbReference type="PANTHER" id="PTHR43630">
    <property type="entry name" value="POLY-BETA-1,6-N-ACETYL-D-GLUCOSAMINE SYNTHASE"/>
    <property type="match status" value="1"/>
</dbReference>
<dbReference type="CDD" id="cd02511">
    <property type="entry name" value="Beta4Glucosyltransferase"/>
    <property type="match status" value="1"/>
</dbReference>
<proteinExistence type="inferred from homology"/>
<protein>
    <submittedName>
        <fullName evidence="3">Glycosyltransferase involved in cell wall bisynthesis</fullName>
    </submittedName>
</protein>
<name>A0A1G8QKV2_9RHOB</name>
<accession>A0A1G8QKV2</accession>
<dbReference type="EMBL" id="FNEJ01000016">
    <property type="protein sequence ID" value="SDJ05429.1"/>
    <property type="molecule type" value="Genomic_DNA"/>
</dbReference>
<reference evidence="3 4" key="1">
    <citation type="submission" date="2016-10" db="EMBL/GenBank/DDBJ databases">
        <authorList>
            <person name="de Groot N.N."/>
        </authorList>
    </citation>
    <scope>NUCLEOTIDE SEQUENCE [LARGE SCALE GENOMIC DNA]</scope>
    <source>
        <strain evidence="3 4">DSM 26424</strain>
    </source>
</reference>
<dbReference type="Gene3D" id="3.90.550.10">
    <property type="entry name" value="Spore Coat Polysaccharide Biosynthesis Protein SpsA, Chain A"/>
    <property type="match status" value="1"/>
</dbReference>
<dbReference type="GO" id="GO:0016740">
    <property type="term" value="F:transferase activity"/>
    <property type="evidence" value="ECO:0007669"/>
    <property type="project" value="UniProtKB-KW"/>
</dbReference>
<dbReference type="Pfam" id="PF00535">
    <property type="entry name" value="Glycos_transf_2"/>
    <property type="match status" value="1"/>
</dbReference>
<evidence type="ECO:0000256" key="1">
    <source>
        <dbReference type="ARBA" id="ARBA00038494"/>
    </source>
</evidence>
<keyword evidence="4" id="KW-1185">Reference proteome</keyword>
<feature type="domain" description="Glycosyltransferase 2-like" evidence="2">
    <location>
        <begin position="4"/>
        <end position="98"/>
    </location>
</feature>
<dbReference type="AlphaFoldDB" id="A0A1G8QKV2"/>
<keyword evidence="3" id="KW-0808">Transferase</keyword>
<evidence type="ECO:0000313" key="3">
    <source>
        <dbReference type="EMBL" id="SDJ05429.1"/>
    </source>
</evidence>
<gene>
    <name evidence="3" type="ORF">SAMN04487993_101653</name>
</gene>
<dbReference type="InterPro" id="IPR029044">
    <property type="entry name" value="Nucleotide-diphossugar_trans"/>
</dbReference>
<dbReference type="Proteomes" id="UP000199093">
    <property type="component" value="Unassembled WGS sequence"/>
</dbReference>